<protein>
    <recommendedName>
        <fullName evidence="3">F-box domain-containing protein</fullName>
    </recommendedName>
</protein>
<dbReference type="EMBL" id="LUEZ02000042">
    <property type="protein sequence ID" value="RDB24575.1"/>
    <property type="molecule type" value="Genomic_DNA"/>
</dbReference>
<keyword evidence="2" id="KW-1185">Reference proteome</keyword>
<evidence type="ECO:0008006" key="3">
    <source>
        <dbReference type="Google" id="ProtNLM"/>
    </source>
</evidence>
<comment type="caution">
    <text evidence="1">The sequence shown here is derived from an EMBL/GenBank/DDBJ whole genome shotgun (WGS) entry which is preliminary data.</text>
</comment>
<gene>
    <name evidence="1" type="ORF">Hypma_008279</name>
</gene>
<reference evidence="1" key="1">
    <citation type="submission" date="2018-04" db="EMBL/GenBank/DDBJ databases">
        <title>Whole genome sequencing of Hypsizygus marmoreus.</title>
        <authorList>
            <person name="Choi I.-G."/>
            <person name="Min B."/>
            <person name="Kim J.-G."/>
            <person name="Kim S."/>
            <person name="Oh Y.-L."/>
            <person name="Kong W.-S."/>
            <person name="Park H."/>
            <person name="Jeong J."/>
            <person name="Song E.-S."/>
        </authorList>
    </citation>
    <scope>NUCLEOTIDE SEQUENCE [LARGE SCALE GENOMIC DNA]</scope>
    <source>
        <strain evidence="1">51987-8</strain>
    </source>
</reference>
<dbReference type="AlphaFoldDB" id="A0A369JW19"/>
<sequence length="398" mass="44793">MRCEQVKGIPPQTDPPNCARLALFSFDPNSLKLAGSHILPGLRIPLELIDKVFEYCTSDQHLLATFSLVCKAYLERTRTHSFSELHITSNLDAQAFIRLFESPLYTFNEPGIVAELELLDEAQDSKLVSICVGDLGYVSPRTLLFEEGPASDQLLVMQPVFRHLTDLQLIGVYATRGEDVMEYITLFPHLYNLVLERGSCESIADPDPIERSGEWVDIRLRWCLSCHKIPIIPDLTLDGEQLTSSGEDEVSTYLAQLGPALESLQLRFEETPDDFHPTNFLSNHSGLKQLQLFGQAGPLFEVLIFRWLNLSHSNSASLGSFPIEIDTVAWAELDALFARSTFTNAPLTIALRVGAKSFLPDTFESREAFEEQIRRRITLSFKKNADSVPRHMCKNMDS</sequence>
<organism evidence="1 2">
    <name type="scientific">Hypsizygus marmoreus</name>
    <name type="common">White beech mushroom</name>
    <name type="synonym">Agaricus marmoreus</name>
    <dbReference type="NCBI Taxonomy" id="39966"/>
    <lineage>
        <taxon>Eukaryota</taxon>
        <taxon>Fungi</taxon>
        <taxon>Dikarya</taxon>
        <taxon>Basidiomycota</taxon>
        <taxon>Agaricomycotina</taxon>
        <taxon>Agaricomycetes</taxon>
        <taxon>Agaricomycetidae</taxon>
        <taxon>Agaricales</taxon>
        <taxon>Tricholomatineae</taxon>
        <taxon>Lyophyllaceae</taxon>
        <taxon>Hypsizygus</taxon>
    </lineage>
</organism>
<proteinExistence type="predicted"/>
<dbReference type="Proteomes" id="UP000076154">
    <property type="component" value="Unassembled WGS sequence"/>
</dbReference>
<evidence type="ECO:0000313" key="2">
    <source>
        <dbReference type="Proteomes" id="UP000076154"/>
    </source>
</evidence>
<name>A0A369JW19_HYPMA</name>
<dbReference type="InParanoid" id="A0A369JW19"/>
<dbReference type="OrthoDB" id="2977329at2759"/>
<accession>A0A369JW19</accession>
<evidence type="ECO:0000313" key="1">
    <source>
        <dbReference type="EMBL" id="RDB24575.1"/>
    </source>
</evidence>